<evidence type="ECO:0000256" key="3">
    <source>
        <dbReference type="RuleBase" id="RU004466"/>
    </source>
</evidence>
<dbReference type="EMBL" id="MBFR01000192">
    <property type="protein sequence ID" value="PVU91615.1"/>
    <property type="molecule type" value="Genomic_DNA"/>
</dbReference>
<keyword evidence="2" id="KW-0460">Magnesium</keyword>
<dbReference type="AlphaFoldDB" id="A0A2T9YH18"/>
<keyword evidence="1" id="KW-0479">Metal-binding</keyword>
<accession>A0A2T9YH18</accession>
<dbReference type="PANTHER" id="PTHR12001:SF44">
    <property type="entry name" value="GERANYLGERANYL PYROPHOSPHATE SYNTHASE"/>
    <property type="match status" value="1"/>
</dbReference>
<dbReference type="OrthoDB" id="6921389at2759"/>
<evidence type="ECO:0000313" key="5">
    <source>
        <dbReference type="Proteomes" id="UP000245383"/>
    </source>
</evidence>
<proteinExistence type="inferred from homology"/>
<dbReference type="GO" id="GO:0046872">
    <property type="term" value="F:metal ion binding"/>
    <property type="evidence" value="ECO:0007669"/>
    <property type="project" value="UniProtKB-KW"/>
</dbReference>
<evidence type="ECO:0008006" key="6">
    <source>
        <dbReference type="Google" id="ProtNLM"/>
    </source>
</evidence>
<dbReference type="Pfam" id="PF00348">
    <property type="entry name" value="polyprenyl_synt"/>
    <property type="match status" value="1"/>
</dbReference>
<dbReference type="STRING" id="133385.A0A2T9YH18"/>
<dbReference type="GO" id="GO:0004659">
    <property type="term" value="F:prenyltransferase activity"/>
    <property type="evidence" value="ECO:0007669"/>
    <property type="project" value="InterPro"/>
</dbReference>
<gene>
    <name evidence="4" type="ORF">BB561_004316</name>
</gene>
<dbReference type="InterPro" id="IPR033749">
    <property type="entry name" value="Polyprenyl_synt_CS"/>
</dbReference>
<dbReference type="SFLD" id="SFLDS00005">
    <property type="entry name" value="Isoprenoid_Synthase_Type_I"/>
    <property type="match status" value="1"/>
</dbReference>
<keyword evidence="3" id="KW-0808">Transferase</keyword>
<keyword evidence="5" id="KW-1185">Reference proteome</keyword>
<evidence type="ECO:0000313" key="4">
    <source>
        <dbReference type="EMBL" id="PVU91615.1"/>
    </source>
</evidence>
<evidence type="ECO:0000256" key="1">
    <source>
        <dbReference type="ARBA" id="ARBA00022723"/>
    </source>
</evidence>
<name>A0A2T9YH18_9FUNG</name>
<dbReference type="PROSITE" id="PS00723">
    <property type="entry name" value="POLYPRENYL_SYNTHASE_1"/>
    <property type="match status" value="1"/>
</dbReference>
<dbReference type="SUPFAM" id="SSF48576">
    <property type="entry name" value="Terpenoid synthases"/>
    <property type="match status" value="1"/>
</dbReference>
<dbReference type="CDD" id="cd00685">
    <property type="entry name" value="Trans_IPPS_HT"/>
    <property type="match status" value="1"/>
</dbReference>
<reference evidence="4 5" key="1">
    <citation type="journal article" date="2018" name="MBio">
        <title>Comparative Genomics Reveals the Core Gene Toolbox for the Fungus-Insect Symbiosis.</title>
        <authorList>
            <person name="Wang Y."/>
            <person name="Stata M."/>
            <person name="Wang W."/>
            <person name="Stajich J.E."/>
            <person name="White M.M."/>
            <person name="Moncalvo J.M."/>
        </authorList>
    </citation>
    <scope>NUCLEOTIDE SEQUENCE [LARGE SCALE GENOMIC DNA]</scope>
    <source>
        <strain evidence="4 5">SWE-8-4</strain>
    </source>
</reference>
<dbReference type="Gene3D" id="1.10.600.10">
    <property type="entry name" value="Farnesyl Diphosphate Synthase"/>
    <property type="match status" value="1"/>
</dbReference>
<dbReference type="InterPro" id="IPR000092">
    <property type="entry name" value="Polyprenyl_synt"/>
</dbReference>
<dbReference type="GO" id="GO:0008299">
    <property type="term" value="P:isoprenoid biosynthetic process"/>
    <property type="evidence" value="ECO:0007669"/>
    <property type="project" value="InterPro"/>
</dbReference>
<dbReference type="PANTHER" id="PTHR12001">
    <property type="entry name" value="GERANYLGERANYL PYROPHOSPHATE SYNTHASE"/>
    <property type="match status" value="1"/>
</dbReference>
<evidence type="ECO:0000256" key="2">
    <source>
        <dbReference type="ARBA" id="ARBA00022842"/>
    </source>
</evidence>
<comment type="caution">
    <text evidence="4">The sequence shown here is derived from an EMBL/GenBank/DDBJ whole genome shotgun (WGS) entry which is preliminary data.</text>
</comment>
<dbReference type="PROSITE" id="PS00444">
    <property type="entry name" value="POLYPRENYL_SYNTHASE_2"/>
    <property type="match status" value="1"/>
</dbReference>
<sequence>MNLSHSSNSDPELNEILLGAYTYLCSLPGKDIRTQLINAFNSWFQVSNEKIDCIKDVIRMLHTSSLLVDDVEDNSDLRRGFPVAHKIYGIPATINTANYIYFLALKKVLELNDPNLVGIFTDELIQLHQGQGMELYWRDNLLCPTEDQYITMVSKKTGGLFRLAVRLIQASSSINLDVINLVDLLGVYFQIRDDLMNVKSTEYSDNKGFFEDITEGKFSYPIIHAINNSKDKDQLLNIMRQKTRDNDVKKYAAQLVEHAGSIDFTINTLNSYESQIRSEISKLPQNHQLVEILDYLCSQVKN</sequence>
<organism evidence="4 5">
    <name type="scientific">Smittium simulii</name>
    <dbReference type="NCBI Taxonomy" id="133385"/>
    <lineage>
        <taxon>Eukaryota</taxon>
        <taxon>Fungi</taxon>
        <taxon>Fungi incertae sedis</taxon>
        <taxon>Zoopagomycota</taxon>
        <taxon>Kickxellomycotina</taxon>
        <taxon>Harpellomycetes</taxon>
        <taxon>Harpellales</taxon>
        <taxon>Legeriomycetaceae</taxon>
        <taxon>Smittium</taxon>
    </lineage>
</organism>
<protein>
    <recommendedName>
        <fullName evidence="6">Geranylgeranyl pyrophosphate synthase</fullName>
    </recommendedName>
</protein>
<dbReference type="InterPro" id="IPR008949">
    <property type="entry name" value="Isoprenoid_synthase_dom_sf"/>
</dbReference>
<comment type="similarity">
    <text evidence="3">Belongs to the FPP/GGPP synthase family.</text>
</comment>
<dbReference type="Proteomes" id="UP000245383">
    <property type="component" value="Unassembled WGS sequence"/>
</dbReference>